<evidence type="ECO:0000256" key="4">
    <source>
        <dbReference type="ARBA" id="ARBA00022679"/>
    </source>
</evidence>
<keyword evidence="6" id="KW-0472">Membrane</keyword>
<comment type="similarity">
    <text evidence="2">Belongs to the CDP-glycerol glycerophosphotransferase family.</text>
</comment>
<dbReference type="Gene3D" id="3.40.50.11820">
    <property type="match status" value="1"/>
</dbReference>
<dbReference type="Pfam" id="PF04464">
    <property type="entry name" value="Glyphos_transf"/>
    <property type="match status" value="1"/>
</dbReference>
<evidence type="ECO:0000256" key="2">
    <source>
        <dbReference type="ARBA" id="ARBA00010488"/>
    </source>
</evidence>
<dbReference type="InterPro" id="IPR029044">
    <property type="entry name" value="Nucleotide-diphossugar_trans"/>
</dbReference>
<dbReference type="KEGG" id="slz:B5P37_04585"/>
<evidence type="ECO:0000256" key="6">
    <source>
        <dbReference type="ARBA" id="ARBA00023136"/>
    </source>
</evidence>
<dbReference type="GO" id="GO:0019350">
    <property type="term" value="P:teichoic acid biosynthetic process"/>
    <property type="evidence" value="ECO:0007669"/>
    <property type="project" value="UniProtKB-KW"/>
</dbReference>
<keyword evidence="9" id="KW-1185">Reference proteome</keyword>
<feature type="domain" description="Glycosyltransferase 2-like" evidence="7">
    <location>
        <begin position="6"/>
        <end position="123"/>
    </location>
</feature>
<dbReference type="PANTHER" id="PTHR37316">
    <property type="entry name" value="TEICHOIC ACID GLYCEROL-PHOSPHATE PRIMASE"/>
    <property type="match status" value="1"/>
</dbReference>
<dbReference type="InterPro" id="IPR043148">
    <property type="entry name" value="TagF_C"/>
</dbReference>
<dbReference type="SUPFAM" id="SSF53448">
    <property type="entry name" value="Nucleotide-diphospho-sugar transferases"/>
    <property type="match status" value="1"/>
</dbReference>
<dbReference type="InterPro" id="IPR043149">
    <property type="entry name" value="TagF_N"/>
</dbReference>
<dbReference type="Gene3D" id="3.90.550.10">
    <property type="entry name" value="Spore Coat Polysaccharide Biosynthesis Protein SpsA, Chain A"/>
    <property type="match status" value="1"/>
</dbReference>
<dbReference type="PANTHER" id="PTHR37316:SF3">
    <property type="entry name" value="TEICHOIC ACID GLYCEROL-PHOSPHATE TRANSFERASE"/>
    <property type="match status" value="1"/>
</dbReference>
<accession>A0AAC9RS40</accession>
<dbReference type="InterPro" id="IPR007554">
    <property type="entry name" value="Glycerophosphate_synth"/>
</dbReference>
<evidence type="ECO:0000256" key="1">
    <source>
        <dbReference type="ARBA" id="ARBA00004202"/>
    </source>
</evidence>
<name>A0AAC9RS40_9STAP</name>
<evidence type="ECO:0000313" key="9">
    <source>
        <dbReference type="Proteomes" id="UP000242864"/>
    </source>
</evidence>
<reference evidence="8 9" key="1">
    <citation type="submission" date="2017-04" db="EMBL/GenBank/DDBJ databases">
        <authorList>
            <person name="Veseli I.A."/>
            <person name="Tang C."/>
            <person name="Pombert J.-F."/>
        </authorList>
    </citation>
    <scope>NUCLEOTIDE SEQUENCE [LARGE SCALE GENOMIC DNA]</scope>
    <source>
        <strain evidence="8 9">ATCC 700373</strain>
    </source>
</reference>
<evidence type="ECO:0000259" key="7">
    <source>
        <dbReference type="Pfam" id="PF00535"/>
    </source>
</evidence>
<organism evidence="8 9">
    <name type="scientific">Staphylococcus lutrae</name>
    <dbReference type="NCBI Taxonomy" id="155085"/>
    <lineage>
        <taxon>Bacteria</taxon>
        <taxon>Bacillati</taxon>
        <taxon>Bacillota</taxon>
        <taxon>Bacilli</taxon>
        <taxon>Bacillales</taxon>
        <taxon>Staphylococcaceae</taxon>
        <taxon>Staphylococcus</taxon>
    </lineage>
</organism>
<dbReference type="Pfam" id="PF00535">
    <property type="entry name" value="Glycos_transf_2"/>
    <property type="match status" value="1"/>
</dbReference>
<keyword evidence="5" id="KW-0777">Teichoic acid biosynthesis</keyword>
<comment type="subcellular location">
    <subcellularLocation>
        <location evidence="1">Cell membrane</location>
        <topology evidence="1">Peripheral membrane protein</topology>
    </subcellularLocation>
</comment>
<dbReference type="InterPro" id="IPR051612">
    <property type="entry name" value="Teichoic_Acid_Biosynth"/>
</dbReference>
<dbReference type="RefSeq" id="WP_085237122.1">
    <property type="nucleotide sequence ID" value="NZ_CP020773.1"/>
</dbReference>
<evidence type="ECO:0000256" key="3">
    <source>
        <dbReference type="ARBA" id="ARBA00022475"/>
    </source>
</evidence>
<proteinExistence type="inferred from homology"/>
<evidence type="ECO:0000256" key="5">
    <source>
        <dbReference type="ARBA" id="ARBA00022944"/>
    </source>
</evidence>
<dbReference type="InterPro" id="IPR001173">
    <property type="entry name" value="Glyco_trans_2-like"/>
</dbReference>
<dbReference type="Proteomes" id="UP000242864">
    <property type="component" value="Chromosome"/>
</dbReference>
<dbReference type="GO" id="GO:0005886">
    <property type="term" value="C:plasma membrane"/>
    <property type="evidence" value="ECO:0007669"/>
    <property type="project" value="UniProtKB-SubCell"/>
</dbReference>
<evidence type="ECO:0000313" key="8">
    <source>
        <dbReference type="EMBL" id="ARJ50644.1"/>
    </source>
</evidence>
<dbReference type="GO" id="GO:0047355">
    <property type="term" value="F:CDP-glycerol glycerophosphotransferase activity"/>
    <property type="evidence" value="ECO:0007669"/>
    <property type="project" value="InterPro"/>
</dbReference>
<protein>
    <submittedName>
        <fullName evidence="8">CDP-glycerol:glycerophosphate glycerophosphotransferase</fullName>
    </submittedName>
</protein>
<dbReference type="AlphaFoldDB" id="A0AAC9RS40"/>
<keyword evidence="3" id="KW-1003">Cell membrane</keyword>
<keyword evidence="4" id="KW-0808">Transferase</keyword>
<dbReference type="SUPFAM" id="SSF53756">
    <property type="entry name" value="UDP-Glycosyltransferase/glycogen phosphorylase"/>
    <property type="match status" value="1"/>
</dbReference>
<dbReference type="CDD" id="cd00761">
    <property type="entry name" value="Glyco_tranf_GTA_type"/>
    <property type="match status" value="1"/>
</dbReference>
<gene>
    <name evidence="8" type="ORF">B5P37_04585</name>
</gene>
<dbReference type="EMBL" id="CP020773">
    <property type="protein sequence ID" value="ARJ50644.1"/>
    <property type="molecule type" value="Genomic_DNA"/>
</dbReference>
<dbReference type="Gene3D" id="3.40.50.12580">
    <property type="match status" value="1"/>
</dbReference>
<sequence>MNHLLTVVVPFYNNESHIEASIQSLIAQTNQNFELILINDGSTDQSETLLFNQLNHYDKPIKYIKHDQNFGHGHARNDGISNVETPFFMFLDADDVLTPCAIDTYLNLLNQPLTIVAPIHPFTELPTVQLDNEQVKTARCSIRGNEGLFIDRYSVCNIIFDTAIVHKNHIRFHHESRRYSDISFLIAYMKHIKAFINIENAPFYYVGEVYDPFTTTKLTSQAFEHVFTDYVFSLMDALECADNPQVRHLLLIQMLENIRRSFEPSLSDVQERYQSLHVLLSDVIPKLKPVLKKEKKLLFRFELWLIKIQQYALAFAVNRTRNDLRLLKNIILLKPNQAYSKYQLFNTTRMVKNDVVVFESFGGKNYSDSPQYIYEYMKTAYPHLNYYWIFRDMDDPSIPNHVQKIQKGSADYYRIFSKARIWVSNARLPLSIKKKPNQLYIQTWHGTPLKRLANDMKTVRLPNTTTALYKKNFYLATRRWDYLISPNPYSSKIFQSAFWMTPDKILEIGYPRNDILVTHQNDISLQHHIKQALNIPQDKKVILYAPTWRDDEYGEIGQYTFDLKIDLSRLQQAVGDDYVILLRMHYLIANALDLHDHEDFAIDVSSYSDISKLYLISDCLITDYSSVMFDYGILKRPQLFFAYDIEKYAKDLRGFYIDYHTDLPGPIYTDSESLIEGLKNIDHIAHTYQPQIEAFHQRFCATEKGHAAQYIGDFIYDEIQKSSRMKKNKK</sequence>